<accession>A0A9P6WXK1</accession>
<dbReference type="InterPro" id="IPR036691">
    <property type="entry name" value="Endo/exonu/phosph_ase_sf"/>
</dbReference>
<proteinExistence type="predicted"/>
<evidence type="ECO:0000313" key="1">
    <source>
        <dbReference type="EMBL" id="KAG1300577.1"/>
    </source>
</evidence>
<dbReference type="Gene3D" id="3.60.10.10">
    <property type="entry name" value="Endonuclease/exonuclease/phosphatase"/>
    <property type="match status" value="1"/>
</dbReference>
<gene>
    <name evidence="1" type="ORF">G6F64_012568</name>
</gene>
<sequence length="499" mass="57906">MQFQTHSSTWTKHCGILSLNKHYSVSTNCVGIDGRFILSNIVPSIHYDSYDNTTNNQHTILQILNIYAPAVRQERKLFYAQLMDTSIIRNLLCDTIGHLFIMGDFNHTYSSSSTILPTGTTREWIDCLQLHYHDCFEQDKLVTFRRGEHSSTIDHIFCRPDTSLNVKEKHQGFLNSDWTDHSMLEISFMFNIPEQGPGTWKANPFLAKNIHFKHAFQDHLQYLQSQLPSQAEYLDDREIWDWIKVQAKTFIRTFQLQQNNWRKKQLNKLQKKRNRILRTYKHFNILHTVLPTIEQQIGSLQDQISEIECLKAGKFWRENNEKSPGFLKRLIKTRESQRYIPNLTDPVTETMCSSKEEKMNIVEAFYDQLYDPDPVDDSAMTSILTHIPDSCKLTDTQKAILTGPITIEDVLLYSKRSPKKSSPGPDGLPYEILNLIVTFEPFHSLICRVYNDALDHGVFPASWDESLMSLLPKKGDLTQMKNYRPISLPGYACLSQDCQ</sequence>
<reference evidence="1" key="1">
    <citation type="journal article" date="2020" name="Microb. Genom.">
        <title>Genetic diversity of clinical and environmental Mucorales isolates obtained from an investigation of mucormycosis cases among solid organ transplant recipients.</title>
        <authorList>
            <person name="Nguyen M.H."/>
            <person name="Kaul D."/>
            <person name="Muto C."/>
            <person name="Cheng S.J."/>
            <person name="Richter R.A."/>
            <person name="Bruno V.M."/>
            <person name="Liu G."/>
            <person name="Beyhan S."/>
            <person name="Sundermann A.J."/>
            <person name="Mounaud S."/>
            <person name="Pasculle A.W."/>
            <person name="Nierman W.C."/>
            <person name="Driscoll E."/>
            <person name="Cumbie R."/>
            <person name="Clancy C.J."/>
            <person name="Dupont C.L."/>
        </authorList>
    </citation>
    <scope>NUCLEOTIDE SEQUENCE</scope>
    <source>
        <strain evidence="1">GL11</strain>
    </source>
</reference>
<evidence type="ECO:0008006" key="3">
    <source>
        <dbReference type="Google" id="ProtNLM"/>
    </source>
</evidence>
<dbReference type="EMBL" id="JAANQT010003973">
    <property type="protein sequence ID" value="KAG1300577.1"/>
    <property type="molecule type" value="Genomic_DNA"/>
</dbReference>
<dbReference type="AlphaFoldDB" id="A0A9P6WXK1"/>
<dbReference type="SUPFAM" id="SSF56219">
    <property type="entry name" value="DNase I-like"/>
    <property type="match status" value="1"/>
</dbReference>
<evidence type="ECO:0000313" key="2">
    <source>
        <dbReference type="Proteomes" id="UP000716291"/>
    </source>
</evidence>
<organism evidence="1 2">
    <name type="scientific">Rhizopus oryzae</name>
    <name type="common">Mucormycosis agent</name>
    <name type="synonym">Rhizopus arrhizus var. delemar</name>
    <dbReference type="NCBI Taxonomy" id="64495"/>
    <lineage>
        <taxon>Eukaryota</taxon>
        <taxon>Fungi</taxon>
        <taxon>Fungi incertae sedis</taxon>
        <taxon>Mucoromycota</taxon>
        <taxon>Mucoromycotina</taxon>
        <taxon>Mucoromycetes</taxon>
        <taxon>Mucorales</taxon>
        <taxon>Mucorineae</taxon>
        <taxon>Rhizopodaceae</taxon>
        <taxon>Rhizopus</taxon>
    </lineage>
</organism>
<dbReference type="Proteomes" id="UP000716291">
    <property type="component" value="Unassembled WGS sequence"/>
</dbReference>
<keyword evidence="2" id="KW-1185">Reference proteome</keyword>
<name>A0A9P6WXK1_RHIOR</name>
<dbReference type="PANTHER" id="PTHR19446">
    <property type="entry name" value="REVERSE TRANSCRIPTASES"/>
    <property type="match status" value="1"/>
</dbReference>
<protein>
    <recommendedName>
        <fullName evidence="3">Endonuclease/exonuclease/phosphatase domain-containing protein</fullName>
    </recommendedName>
</protein>
<comment type="caution">
    <text evidence="1">The sequence shown here is derived from an EMBL/GenBank/DDBJ whole genome shotgun (WGS) entry which is preliminary data.</text>
</comment>